<feature type="compositionally biased region" description="Basic and acidic residues" evidence="1">
    <location>
        <begin position="10"/>
        <end position="22"/>
    </location>
</feature>
<dbReference type="EMBL" id="LXQA010125789">
    <property type="protein sequence ID" value="MCI21601.1"/>
    <property type="molecule type" value="Genomic_DNA"/>
</dbReference>
<comment type="caution">
    <text evidence="2">The sequence shown here is derived from an EMBL/GenBank/DDBJ whole genome shotgun (WGS) entry which is preliminary data.</text>
</comment>
<organism evidence="2 3">
    <name type="scientific">Trifolium medium</name>
    <dbReference type="NCBI Taxonomy" id="97028"/>
    <lineage>
        <taxon>Eukaryota</taxon>
        <taxon>Viridiplantae</taxon>
        <taxon>Streptophyta</taxon>
        <taxon>Embryophyta</taxon>
        <taxon>Tracheophyta</taxon>
        <taxon>Spermatophyta</taxon>
        <taxon>Magnoliopsida</taxon>
        <taxon>eudicotyledons</taxon>
        <taxon>Gunneridae</taxon>
        <taxon>Pentapetalae</taxon>
        <taxon>rosids</taxon>
        <taxon>fabids</taxon>
        <taxon>Fabales</taxon>
        <taxon>Fabaceae</taxon>
        <taxon>Papilionoideae</taxon>
        <taxon>50 kb inversion clade</taxon>
        <taxon>NPAAA clade</taxon>
        <taxon>Hologalegina</taxon>
        <taxon>IRL clade</taxon>
        <taxon>Trifolieae</taxon>
        <taxon>Trifolium</taxon>
    </lineage>
</organism>
<reference evidence="2 3" key="1">
    <citation type="journal article" date="2018" name="Front. Plant Sci.">
        <title>Red Clover (Trifolium pratense) and Zigzag Clover (T. medium) - A Picture of Genomic Similarities and Differences.</title>
        <authorList>
            <person name="Dluhosova J."/>
            <person name="Istvanek J."/>
            <person name="Nedelnik J."/>
            <person name="Repkova J."/>
        </authorList>
    </citation>
    <scope>NUCLEOTIDE SEQUENCE [LARGE SCALE GENOMIC DNA]</scope>
    <source>
        <strain evidence="3">cv. 10/8</strain>
        <tissue evidence="2">Leaf</tissue>
    </source>
</reference>
<evidence type="ECO:0000256" key="1">
    <source>
        <dbReference type="SAM" id="MobiDB-lite"/>
    </source>
</evidence>
<feature type="non-terminal residue" evidence="2">
    <location>
        <position position="41"/>
    </location>
</feature>
<proteinExistence type="predicted"/>
<keyword evidence="3" id="KW-1185">Reference proteome</keyword>
<protein>
    <submittedName>
        <fullName evidence="2">Uncharacterized protein</fullName>
    </submittedName>
</protein>
<feature type="region of interest" description="Disordered" evidence="1">
    <location>
        <begin position="1"/>
        <end position="22"/>
    </location>
</feature>
<name>A0A392QBA4_9FABA</name>
<dbReference type="Proteomes" id="UP000265520">
    <property type="component" value="Unassembled WGS sequence"/>
</dbReference>
<dbReference type="AlphaFoldDB" id="A0A392QBA4"/>
<sequence>MSSTSTCLAHLDHSGHDEPNLHRDKLNVIIQVMLSSTLSST</sequence>
<evidence type="ECO:0000313" key="3">
    <source>
        <dbReference type="Proteomes" id="UP000265520"/>
    </source>
</evidence>
<accession>A0A392QBA4</accession>
<evidence type="ECO:0000313" key="2">
    <source>
        <dbReference type="EMBL" id="MCI21601.1"/>
    </source>
</evidence>